<dbReference type="CDD" id="cd07377">
    <property type="entry name" value="WHTH_GntR"/>
    <property type="match status" value="1"/>
</dbReference>
<dbReference type="GO" id="GO:0003700">
    <property type="term" value="F:DNA-binding transcription factor activity"/>
    <property type="evidence" value="ECO:0007669"/>
    <property type="project" value="InterPro"/>
</dbReference>
<feature type="domain" description="HTH gntR-type" evidence="7">
    <location>
        <begin position="10"/>
        <end position="78"/>
    </location>
</feature>
<evidence type="ECO:0000313" key="9">
    <source>
        <dbReference type="Proteomes" id="UP000254927"/>
    </source>
</evidence>
<dbReference type="SUPFAM" id="SSF46785">
    <property type="entry name" value="Winged helix' DNA-binding domain"/>
    <property type="match status" value="1"/>
</dbReference>
<dbReference type="Pfam" id="PF00392">
    <property type="entry name" value="GntR"/>
    <property type="match status" value="1"/>
</dbReference>
<dbReference type="GO" id="GO:0003677">
    <property type="term" value="F:DNA binding"/>
    <property type="evidence" value="ECO:0007669"/>
    <property type="project" value="UniProtKB-KW"/>
</dbReference>
<comment type="function">
    <text evidence="5">Transcriptional repressor for the pyruvate dehydrogenase complex genes aceEF and lpd.</text>
</comment>
<keyword evidence="4" id="KW-0804">Transcription</keyword>
<dbReference type="SMART" id="SM00345">
    <property type="entry name" value="HTH_GNTR"/>
    <property type="match status" value="1"/>
</dbReference>
<evidence type="ECO:0000259" key="7">
    <source>
        <dbReference type="PROSITE" id="PS50949"/>
    </source>
</evidence>
<accession>A0A378TXW7</accession>
<proteinExistence type="predicted"/>
<dbReference type="PROSITE" id="PS50949">
    <property type="entry name" value="HTH_GNTR"/>
    <property type="match status" value="1"/>
</dbReference>
<organism evidence="8 9">
    <name type="scientific">Neisseria elongata</name>
    <dbReference type="NCBI Taxonomy" id="495"/>
    <lineage>
        <taxon>Bacteria</taxon>
        <taxon>Pseudomonadati</taxon>
        <taxon>Pseudomonadota</taxon>
        <taxon>Betaproteobacteria</taxon>
        <taxon>Neisseriales</taxon>
        <taxon>Neisseriaceae</taxon>
        <taxon>Neisseria</taxon>
    </lineage>
</organism>
<dbReference type="Gene3D" id="1.10.10.10">
    <property type="entry name" value="Winged helix-like DNA-binding domain superfamily/Winged helix DNA-binding domain"/>
    <property type="match status" value="1"/>
</dbReference>
<dbReference type="InterPro" id="IPR011711">
    <property type="entry name" value="GntR_C"/>
</dbReference>
<keyword evidence="3" id="KW-0238">DNA-binding</keyword>
<name>A0A378TXW7_NEIEL</name>
<evidence type="ECO:0000256" key="1">
    <source>
        <dbReference type="ARBA" id="ARBA00022491"/>
    </source>
</evidence>
<dbReference type="PANTHER" id="PTHR43537:SF34">
    <property type="entry name" value="PYRUVATE DEHYDROGENASE COMPLEX REPRESSOR"/>
    <property type="match status" value="1"/>
</dbReference>
<dbReference type="PRINTS" id="PR00035">
    <property type="entry name" value="HTHGNTR"/>
</dbReference>
<keyword evidence="1" id="KW-0678">Repressor</keyword>
<gene>
    <name evidence="8" type="primary">pdhR</name>
    <name evidence="8" type="ORF">NCTC10660_01297</name>
</gene>
<dbReference type="RefSeq" id="WP_074898175.1">
    <property type="nucleotide sequence ID" value="NZ_CP031252.1"/>
</dbReference>
<keyword evidence="2" id="KW-0805">Transcription regulation</keyword>
<dbReference type="GeneID" id="93352281"/>
<evidence type="ECO:0000256" key="2">
    <source>
        <dbReference type="ARBA" id="ARBA00023015"/>
    </source>
</evidence>
<dbReference type="Pfam" id="PF07729">
    <property type="entry name" value="FCD"/>
    <property type="match status" value="1"/>
</dbReference>
<dbReference type="Gene3D" id="1.20.120.530">
    <property type="entry name" value="GntR ligand-binding domain-like"/>
    <property type="match status" value="1"/>
</dbReference>
<dbReference type="SUPFAM" id="SSF48008">
    <property type="entry name" value="GntR ligand-binding domain-like"/>
    <property type="match status" value="1"/>
</dbReference>
<evidence type="ECO:0000256" key="5">
    <source>
        <dbReference type="ARBA" id="ARBA00037357"/>
    </source>
</evidence>
<dbReference type="InterPro" id="IPR008920">
    <property type="entry name" value="TF_FadR/GntR_C"/>
</dbReference>
<evidence type="ECO:0000256" key="4">
    <source>
        <dbReference type="ARBA" id="ARBA00023163"/>
    </source>
</evidence>
<dbReference type="PANTHER" id="PTHR43537">
    <property type="entry name" value="TRANSCRIPTIONAL REGULATOR, GNTR FAMILY"/>
    <property type="match status" value="1"/>
</dbReference>
<evidence type="ECO:0000256" key="3">
    <source>
        <dbReference type="ARBA" id="ARBA00023125"/>
    </source>
</evidence>
<evidence type="ECO:0000313" key="8">
    <source>
        <dbReference type="EMBL" id="STZ67808.1"/>
    </source>
</evidence>
<dbReference type="InterPro" id="IPR000524">
    <property type="entry name" value="Tscrpt_reg_HTH_GntR"/>
</dbReference>
<dbReference type="Proteomes" id="UP000254927">
    <property type="component" value="Unassembled WGS sequence"/>
</dbReference>
<protein>
    <recommendedName>
        <fullName evidence="6">Pyruvate dehydrogenase complex repressor</fullName>
    </recommendedName>
</protein>
<reference evidence="8 9" key="1">
    <citation type="submission" date="2018-06" db="EMBL/GenBank/DDBJ databases">
        <authorList>
            <consortium name="Pathogen Informatics"/>
            <person name="Doyle S."/>
        </authorList>
    </citation>
    <scope>NUCLEOTIDE SEQUENCE [LARGE SCALE GENOMIC DNA]</scope>
    <source>
        <strain evidence="8 9">NCTC10660</strain>
    </source>
</reference>
<dbReference type="InterPro" id="IPR036390">
    <property type="entry name" value="WH_DNA-bd_sf"/>
</dbReference>
<dbReference type="AlphaFoldDB" id="A0A378TXW7"/>
<dbReference type="InterPro" id="IPR036388">
    <property type="entry name" value="WH-like_DNA-bd_sf"/>
</dbReference>
<dbReference type="SMART" id="SM00895">
    <property type="entry name" value="FCD"/>
    <property type="match status" value="1"/>
</dbReference>
<sequence>MQKEKTVGRQCVGTQIADILEERILQNIYPVGRKLPPERQLAEEFGVSRQSVRAALRILSARGMLYARQGDGHYVSARVSQALQLGWEEVAGRHDMADEVLDFRRSVEGLLAGLAAQRRTEADLQRLRYWLAELESAYGQHDSERQAAADAAFHQVVAESAHNVMFTRLSESLLRLLKGHTRRNLANMFAADRYAQLSEQHEAIFRAIERQDASAAQRAAEAHLDYVRRSLHDDAERAAREAVSAALAENDVQGVFVETVAGGGK</sequence>
<evidence type="ECO:0000256" key="6">
    <source>
        <dbReference type="ARBA" id="ARBA00039592"/>
    </source>
</evidence>
<dbReference type="EMBL" id="UGQW01000002">
    <property type="protein sequence ID" value="STZ67808.1"/>
    <property type="molecule type" value="Genomic_DNA"/>
</dbReference>